<evidence type="ECO:0000313" key="10">
    <source>
        <dbReference type="EMBL" id="TBL72492.1"/>
    </source>
</evidence>
<dbReference type="PANTHER" id="PTHR43576">
    <property type="entry name" value="ALPHA-L-ARABINOFURANOSIDASE C-RELATED"/>
    <property type="match status" value="1"/>
</dbReference>
<keyword evidence="7" id="KW-0119">Carbohydrate metabolism</keyword>
<evidence type="ECO:0000256" key="3">
    <source>
        <dbReference type="ARBA" id="ARBA00007186"/>
    </source>
</evidence>
<evidence type="ECO:0000256" key="1">
    <source>
        <dbReference type="ARBA" id="ARBA00001462"/>
    </source>
</evidence>
<dbReference type="OrthoDB" id="2508869at2"/>
<comment type="catalytic activity">
    <reaction evidence="1">
        <text>Hydrolysis of terminal non-reducing alpha-L-arabinofuranoside residues in alpha-L-arabinosides.</text>
        <dbReference type="EC" id="3.2.1.55"/>
    </reaction>
</comment>
<comment type="similarity">
    <text evidence="3">Belongs to the glycosyl hydrolase 51 family.</text>
</comment>
<keyword evidence="6" id="KW-0378">Hydrolase</keyword>
<dbReference type="GO" id="GO:0000272">
    <property type="term" value="P:polysaccharide catabolic process"/>
    <property type="evidence" value="ECO:0007669"/>
    <property type="project" value="TreeGrafter"/>
</dbReference>
<proteinExistence type="inferred from homology"/>
<accession>A0A4Q9DKA3</accession>
<reference evidence="10 11" key="1">
    <citation type="submission" date="2019-02" db="EMBL/GenBank/DDBJ databases">
        <title>Paenibacillus sp. nov., isolated from surface-sterilized tissue of Thalictrum simplex L.</title>
        <authorList>
            <person name="Tuo L."/>
        </authorList>
    </citation>
    <scope>NUCLEOTIDE SEQUENCE [LARGE SCALE GENOMIC DNA]</scope>
    <source>
        <strain evidence="10 11">N2SHLJ1</strain>
    </source>
</reference>
<comment type="caution">
    <text evidence="10">The sequence shown here is derived from an EMBL/GenBank/DDBJ whole genome shotgun (WGS) entry which is preliminary data.</text>
</comment>
<dbReference type="PANTHER" id="PTHR43576:SF3">
    <property type="entry name" value="ALPHA-L-ARABINOFURANOSIDASE C"/>
    <property type="match status" value="1"/>
</dbReference>
<evidence type="ECO:0000256" key="8">
    <source>
        <dbReference type="ARBA" id="ARBA00023295"/>
    </source>
</evidence>
<evidence type="ECO:0000256" key="4">
    <source>
        <dbReference type="ARBA" id="ARBA00011165"/>
    </source>
</evidence>
<comment type="pathway">
    <text evidence="2">Glycan metabolism.</text>
</comment>
<dbReference type="InterPro" id="IPR055235">
    <property type="entry name" value="ASD1_cat"/>
</dbReference>
<evidence type="ECO:0000256" key="6">
    <source>
        <dbReference type="ARBA" id="ARBA00022801"/>
    </source>
</evidence>
<evidence type="ECO:0000256" key="7">
    <source>
        <dbReference type="ARBA" id="ARBA00023277"/>
    </source>
</evidence>
<dbReference type="EC" id="3.2.1.55" evidence="5"/>
<name>A0A4Q9DKA3_9BACL</name>
<gene>
    <name evidence="10" type="ORF">EYB31_28850</name>
</gene>
<keyword evidence="8" id="KW-0326">Glycosidase</keyword>
<dbReference type="SMART" id="SM00813">
    <property type="entry name" value="Alpha-L-AF_C"/>
    <property type="match status" value="1"/>
</dbReference>
<dbReference type="InterPro" id="IPR017853">
    <property type="entry name" value="GH"/>
</dbReference>
<dbReference type="InterPro" id="IPR010720">
    <property type="entry name" value="Alpha-L-AF_C"/>
</dbReference>
<dbReference type="Pfam" id="PF06964">
    <property type="entry name" value="Alpha-L-AF_C"/>
    <property type="match status" value="1"/>
</dbReference>
<evidence type="ECO:0000256" key="2">
    <source>
        <dbReference type="ARBA" id="ARBA00004881"/>
    </source>
</evidence>
<dbReference type="SUPFAM" id="SSF51445">
    <property type="entry name" value="(Trans)glycosidases"/>
    <property type="match status" value="1"/>
</dbReference>
<dbReference type="Gene3D" id="3.20.20.80">
    <property type="entry name" value="Glycosidases"/>
    <property type="match status" value="1"/>
</dbReference>
<evidence type="ECO:0000256" key="5">
    <source>
        <dbReference type="ARBA" id="ARBA00012670"/>
    </source>
</evidence>
<dbReference type="EMBL" id="SIRE01000024">
    <property type="protein sequence ID" value="TBL72492.1"/>
    <property type="molecule type" value="Genomic_DNA"/>
</dbReference>
<dbReference type="SUPFAM" id="SSF51011">
    <property type="entry name" value="Glycosyl hydrolase domain"/>
    <property type="match status" value="1"/>
</dbReference>
<protein>
    <recommendedName>
        <fullName evidence="5">non-reducing end alpha-L-arabinofuranosidase</fullName>
        <ecNumber evidence="5">3.2.1.55</ecNumber>
    </recommendedName>
</protein>
<feature type="domain" description="Alpha-L-arabinofuranosidase C-terminal" evidence="9">
    <location>
        <begin position="263"/>
        <end position="463"/>
    </location>
</feature>
<evidence type="ECO:0000259" key="9">
    <source>
        <dbReference type="SMART" id="SM00813"/>
    </source>
</evidence>
<dbReference type="Gene3D" id="2.60.40.1180">
    <property type="entry name" value="Golgi alpha-mannosidase II"/>
    <property type="match status" value="1"/>
</dbReference>
<organism evidence="10 11">
    <name type="scientific">Paenibacillus thalictri</name>
    <dbReference type="NCBI Taxonomy" id="2527873"/>
    <lineage>
        <taxon>Bacteria</taxon>
        <taxon>Bacillati</taxon>
        <taxon>Bacillota</taxon>
        <taxon>Bacilli</taxon>
        <taxon>Bacillales</taxon>
        <taxon>Paenibacillaceae</taxon>
        <taxon>Paenibacillus</taxon>
    </lineage>
</organism>
<evidence type="ECO:0000313" key="11">
    <source>
        <dbReference type="Proteomes" id="UP000293142"/>
    </source>
</evidence>
<dbReference type="AlphaFoldDB" id="A0A4Q9DKA3"/>
<comment type="subunit">
    <text evidence="4">Homohexamer; trimer of dimers.</text>
</comment>
<dbReference type="GO" id="GO:0046556">
    <property type="term" value="F:alpha-L-arabinofuranosidase activity"/>
    <property type="evidence" value="ECO:0007669"/>
    <property type="project" value="UniProtKB-EC"/>
</dbReference>
<keyword evidence="11" id="KW-1185">Reference proteome</keyword>
<dbReference type="Pfam" id="PF22848">
    <property type="entry name" value="ASD1_dom"/>
    <property type="match status" value="1"/>
</dbReference>
<sequence>MGRCVYGGIYDPQHAEADESGFRRDVLSMVQDLQVPIIRYPGGNFVSGFRWEDSVGPKSERPVRMDAAWKSIEPNQVGLDEFDGWAGRAGSEVMMAVNLGTRGVEAAAQLLEYCNVRGGTAFSELRKQHGRSEPYGYKVWCLGNEMDGPWQICNKSAEEYGTLARETAKVMKRIDPSIELVACGSSSIHLPTFPQWDATVMELTYDVADFLSVHMYLENKEEELDNYALKAIHMDRYIEAITATCDYVKAKKRSDKVMYLSFDEWNVVPGTWKKNNAEPWIFAPALCEGNYSMAAAVVFGNMLISLLKHSDRVRIACLAQLVNVFGPIMTDASGAAWKQTVYYPYLHASLFGRGMALNVMAQVPGVTTRDFTEAPMLDSVAVMDEQTGDITIFAVNRSVSDELELSVELRGFGEYGVCERIVMRSEDSGAFNSAAQPDLIVPEQLASQRIDNNVCTATLEPMSWNVIRVRRTAR</sequence>
<dbReference type="InterPro" id="IPR013780">
    <property type="entry name" value="Glyco_hydro_b"/>
</dbReference>
<dbReference type="Proteomes" id="UP000293142">
    <property type="component" value="Unassembled WGS sequence"/>
</dbReference>
<dbReference type="GO" id="GO:0046373">
    <property type="term" value="P:L-arabinose metabolic process"/>
    <property type="evidence" value="ECO:0007669"/>
    <property type="project" value="InterPro"/>
</dbReference>